<accession>A0A3N6MY89</accession>
<sequence>MLVKVLRNFIDGREADAVRGETLHLTSPVTAQPFAVCARSTKEDIDLAVAAAKRQLDGGEWSKLDGALRGQLIHRLADLVERDAALIADMDATCIGRPPIEPQILDLPNAIGTLRTAAGWADKIEGRTIPTPGYMGMPTLSYTTREPVGVVGAIVPWNTPFMITCWKIGPLLAAGCTVVIKPSEETPMSALHLAALCKEAGIPDGVVNVVCGYGEEAGQPLCEHPDVDKITFTGSPEVGRIIQATAGPLFKRISLELGGKSPQIIFDDANLDAALQGCTLGLFFNQGQVCAAGTRILVHRSIAESFAAKLADRANSIVVGDPRKEGVTMGPVANKAQHERVRHFIQLGIEEGAKMLAGGEVKGDGYFVRPTVFMGRNDHAVAKNEIFGPVGVVIPFDTEEQAIELANDTNYGLAGTVWTRDVSRAHRVARAVRAGAIGVNCWAPIDPRLPWGGVKSSGLGRECGLSGVLAYTEEKVVTVLTA</sequence>
<dbReference type="InterPro" id="IPR015590">
    <property type="entry name" value="Aldehyde_DH_dom"/>
</dbReference>
<dbReference type="GO" id="GO:0004030">
    <property type="term" value="F:aldehyde dehydrogenase [NAD(P)+] activity"/>
    <property type="evidence" value="ECO:0007669"/>
    <property type="project" value="UniProtKB-ARBA"/>
</dbReference>
<organism evidence="6 7">
    <name type="scientific">Paraburkholderia dinghuensis</name>
    <dbReference type="NCBI Taxonomy" id="2305225"/>
    <lineage>
        <taxon>Bacteria</taxon>
        <taxon>Pseudomonadati</taxon>
        <taxon>Pseudomonadota</taxon>
        <taxon>Betaproteobacteria</taxon>
        <taxon>Burkholderiales</taxon>
        <taxon>Burkholderiaceae</taxon>
        <taxon>Paraburkholderia</taxon>
    </lineage>
</organism>
<dbReference type="PROSITE" id="PS00070">
    <property type="entry name" value="ALDEHYDE_DEHYDR_CYS"/>
    <property type="match status" value="1"/>
</dbReference>
<gene>
    <name evidence="6" type="ORF">D1Y85_03720</name>
</gene>
<dbReference type="FunFam" id="3.40.309.10:FF:000012">
    <property type="entry name" value="Betaine aldehyde dehydrogenase"/>
    <property type="match status" value="1"/>
</dbReference>
<evidence type="ECO:0000259" key="5">
    <source>
        <dbReference type="Pfam" id="PF00171"/>
    </source>
</evidence>
<dbReference type="EMBL" id="RQIS01000002">
    <property type="protein sequence ID" value="RQH08988.1"/>
    <property type="molecule type" value="Genomic_DNA"/>
</dbReference>
<evidence type="ECO:0000313" key="6">
    <source>
        <dbReference type="EMBL" id="RQH08988.1"/>
    </source>
</evidence>
<dbReference type="InterPro" id="IPR029510">
    <property type="entry name" value="Ald_DH_CS_GLU"/>
</dbReference>
<evidence type="ECO:0000256" key="3">
    <source>
        <dbReference type="PROSITE-ProRule" id="PRU10007"/>
    </source>
</evidence>
<evidence type="ECO:0000313" key="7">
    <source>
        <dbReference type="Proteomes" id="UP000272778"/>
    </source>
</evidence>
<dbReference type="InterPro" id="IPR016162">
    <property type="entry name" value="Ald_DH_N"/>
</dbReference>
<name>A0A3N6MY89_9BURK</name>
<dbReference type="PROSITE" id="PS00687">
    <property type="entry name" value="ALDEHYDE_DEHYDR_GLU"/>
    <property type="match status" value="1"/>
</dbReference>
<dbReference type="Proteomes" id="UP000272778">
    <property type="component" value="Unassembled WGS sequence"/>
</dbReference>
<dbReference type="Pfam" id="PF00171">
    <property type="entry name" value="Aldedh"/>
    <property type="match status" value="1"/>
</dbReference>
<protein>
    <submittedName>
        <fullName evidence="6">Aldehyde dehydrogenase family protein</fullName>
    </submittedName>
</protein>
<dbReference type="OrthoDB" id="6187633at2"/>
<dbReference type="FunFam" id="3.40.605.10:FF:000001">
    <property type="entry name" value="Aldehyde dehydrogenase 1"/>
    <property type="match status" value="1"/>
</dbReference>
<dbReference type="Gene3D" id="3.40.309.10">
    <property type="entry name" value="Aldehyde Dehydrogenase, Chain A, domain 2"/>
    <property type="match status" value="1"/>
</dbReference>
<feature type="active site" evidence="3">
    <location>
        <position position="256"/>
    </location>
</feature>
<comment type="similarity">
    <text evidence="1 4">Belongs to the aldehyde dehydrogenase family.</text>
</comment>
<dbReference type="InterPro" id="IPR016160">
    <property type="entry name" value="Ald_DH_CS_CYS"/>
</dbReference>
<dbReference type="InterPro" id="IPR016161">
    <property type="entry name" value="Ald_DH/histidinol_DH"/>
</dbReference>
<evidence type="ECO:0000256" key="1">
    <source>
        <dbReference type="ARBA" id="ARBA00009986"/>
    </source>
</evidence>
<keyword evidence="2 4" id="KW-0560">Oxidoreductase</keyword>
<proteinExistence type="inferred from homology"/>
<reference evidence="6 7" key="1">
    <citation type="submission" date="2018-11" db="EMBL/GenBank/DDBJ databases">
        <title>Paraburkholderia sp. DHOA04, isolated from soil.</title>
        <authorList>
            <person name="Gao Z.-H."/>
            <person name="Qiu L.-H."/>
            <person name="Fu J.-C."/>
        </authorList>
    </citation>
    <scope>NUCLEOTIDE SEQUENCE [LARGE SCALE GENOMIC DNA]</scope>
    <source>
        <strain evidence="6 7">DHOA04</strain>
    </source>
</reference>
<dbReference type="PANTHER" id="PTHR11699">
    <property type="entry name" value="ALDEHYDE DEHYDROGENASE-RELATED"/>
    <property type="match status" value="1"/>
</dbReference>
<feature type="domain" description="Aldehyde dehydrogenase" evidence="5">
    <location>
        <begin position="21"/>
        <end position="477"/>
    </location>
</feature>
<dbReference type="InterPro" id="IPR016163">
    <property type="entry name" value="Ald_DH_C"/>
</dbReference>
<evidence type="ECO:0000256" key="4">
    <source>
        <dbReference type="RuleBase" id="RU003345"/>
    </source>
</evidence>
<evidence type="ECO:0000256" key="2">
    <source>
        <dbReference type="ARBA" id="ARBA00023002"/>
    </source>
</evidence>
<dbReference type="SUPFAM" id="SSF53720">
    <property type="entry name" value="ALDH-like"/>
    <property type="match status" value="1"/>
</dbReference>
<dbReference type="AlphaFoldDB" id="A0A3N6MY89"/>
<comment type="caution">
    <text evidence="6">The sequence shown here is derived from an EMBL/GenBank/DDBJ whole genome shotgun (WGS) entry which is preliminary data.</text>
</comment>
<dbReference type="Gene3D" id="3.40.605.10">
    <property type="entry name" value="Aldehyde Dehydrogenase, Chain A, domain 1"/>
    <property type="match status" value="1"/>
</dbReference>
<keyword evidence="7" id="KW-1185">Reference proteome</keyword>